<dbReference type="GO" id="GO:0052621">
    <property type="term" value="F:diguanylate cyclase activity"/>
    <property type="evidence" value="ECO:0007669"/>
    <property type="project" value="TreeGrafter"/>
</dbReference>
<dbReference type="CDD" id="cd01949">
    <property type="entry name" value="GGDEF"/>
    <property type="match status" value="1"/>
</dbReference>
<dbReference type="GO" id="GO:0000155">
    <property type="term" value="F:phosphorelay sensor kinase activity"/>
    <property type="evidence" value="ECO:0007669"/>
    <property type="project" value="InterPro"/>
</dbReference>
<dbReference type="PROSITE" id="PS50887">
    <property type="entry name" value="GGDEF"/>
    <property type="match status" value="1"/>
</dbReference>
<dbReference type="GO" id="GO:0043709">
    <property type="term" value="P:cell adhesion involved in single-species biofilm formation"/>
    <property type="evidence" value="ECO:0007669"/>
    <property type="project" value="TreeGrafter"/>
</dbReference>
<dbReference type="Proteomes" id="UP000623681">
    <property type="component" value="Unassembled WGS sequence"/>
</dbReference>
<dbReference type="Gene3D" id="3.30.70.270">
    <property type="match status" value="1"/>
</dbReference>
<dbReference type="InterPro" id="IPR043128">
    <property type="entry name" value="Rev_trsase/Diguanyl_cyclase"/>
</dbReference>
<dbReference type="NCBIfam" id="TIGR00254">
    <property type="entry name" value="GGDEF"/>
    <property type="match status" value="1"/>
</dbReference>
<dbReference type="GO" id="GO:0071555">
    <property type="term" value="P:cell wall organization"/>
    <property type="evidence" value="ECO:0007669"/>
    <property type="project" value="InterPro"/>
</dbReference>
<evidence type="ECO:0000259" key="7">
    <source>
        <dbReference type="PROSITE" id="PS50887"/>
    </source>
</evidence>
<dbReference type="GO" id="GO:0005886">
    <property type="term" value="C:plasma membrane"/>
    <property type="evidence" value="ECO:0007669"/>
    <property type="project" value="UniProtKB-SubCell"/>
</dbReference>
<feature type="transmembrane region" description="Helical" evidence="6">
    <location>
        <begin position="38"/>
        <end position="56"/>
    </location>
</feature>
<evidence type="ECO:0000256" key="1">
    <source>
        <dbReference type="ARBA" id="ARBA00004651"/>
    </source>
</evidence>
<evidence type="ECO:0000256" key="3">
    <source>
        <dbReference type="ARBA" id="ARBA00022692"/>
    </source>
</evidence>
<dbReference type="GO" id="GO:1902201">
    <property type="term" value="P:negative regulation of bacterial-type flagellum-dependent cell motility"/>
    <property type="evidence" value="ECO:0007669"/>
    <property type="project" value="TreeGrafter"/>
</dbReference>
<dbReference type="PANTHER" id="PTHR45138">
    <property type="entry name" value="REGULATORY COMPONENTS OF SENSORY TRANSDUCTION SYSTEM"/>
    <property type="match status" value="1"/>
</dbReference>
<keyword evidence="2" id="KW-1003">Cell membrane</keyword>
<dbReference type="Pfam" id="PF00990">
    <property type="entry name" value="GGDEF"/>
    <property type="match status" value="1"/>
</dbReference>
<evidence type="ECO:0000256" key="5">
    <source>
        <dbReference type="ARBA" id="ARBA00023136"/>
    </source>
</evidence>
<dbReference type="PANTHER" id="PTHR45138:SF9">
    <property type="entry name" value="DIGUANYLATE CYCLASE DGCM-RELATED"/>
    <property type="match status" value="1"/>
</dbReference>
<dbReference type="EMBL" id="JAESWA010000017">
    <property type="protein sequence ID" value="MBL4930811.1"/>
    <property type="molecule type" value="Genomic_DNA"/>
</dbReference>
<comment type="subcellular location">
    <subcellularLocation>
        <location evidence="1">Cell membrane</location>
        <topology evidence="1">Multi-pass membrane protein</topology>
    </subcellularLocation>
</comment>
<dbReference type="FunFam" id="3.30.70.270:FF:000001">
    <property type="entry name" value="Diguanylate cyclase domain protein"/>
    <property type="match status" value="1"/>
</dbReference>
<dbReference type="RefSeq" id="WP_202766195.1">
    <property type="nucleotide sequence ID" value="NZ_JAESWA010000017.1"/>
</dbReference>
<keyword evidence="3 6" id="KW-0812">Transmembrane</keyword>
<accession>A0A937FFV8</accession>
<dbReference type="InterPro" id="IPR029787">
    <property type="entry name" value="Nucleotide_cyclase"/>
</dbReference>
<feature type="transmembrane region" description="Helical" evidence="6">
    <location>
        <begin position="156"/>
        <end position="179"/>
    </location>
</feature>
<protein>
    <submittedName>
        <fullName evidence="8">Diguanylate cyclase</fullName>
    </submittedName>
</protein>
<dbReference type="SMART" id="SM00267">
    <property type="entry name" value="GGDEF"/>
    <property type="match status" value="1"/>
</dbReference>
<organism evidence="8 9">
    <name type="scientific">Clostridium paridis</name>
    <dbReference type="NCBI Taxonomy" id="2803863"/>
    <lineage>
        <taxon>Bacteria</taxon>
        <taxon>Bacillati</taxon>
        <taxon>Bacillota</taxon>
        <taxon>Clostridia</taxon>
        <taxon>Eubacteriales</taxon>
        <taxon>Clostridiaceae</taxon>
        <taxon>Clostridium</taxon>
    </lineage>
</organism>
<evidence type="ECO:0000256" key="6">
    <source>
        <dbReference type="SAM" id="Phobius"/>
    </source>
</evidence>
<proteinExistence type="predicted"/>
<evidence type="ECO:0000313" key="9">
    <source>
        <dbReference type="Proteomes" id="UP000623681"/>
    </source>
</evidence>
<feature type="transmembrane region" description="Helical" evidence="6">
    <location>
        <begin position="5"/>
        <end position="23"/>
    </location>
</feature>
<gene>
    <name evidence="8" type="ORF">JK634_03270</name>
</gene>
<keyword evidence="4 6" id="KW-1133">Transmembrane helix</keyword>
<dbReference type="InterPro" id="IPR000160">
    <property type="entry name" value="GGDEF_dom"/>
</dbReference>
<feature type="domain" description="GGDEF" evidence="7">
    <location>
        <begin position="226"/>
        <end position="356"/>
    </location>
</feature>
<evidence type="ECO:0000313" key="8">
    <source>
        <dbReference type="EMBL" id="MBL4930811.1"/>
    </source>
</evidence>
<keyword evidence="5 6" id="KW-0472">Membrane</keyword>
<comment type="caution">
    <text evidence="8">The sequence shown here is derived from an EMBL/GenBank/DDBJ whole genome shotgun (WGS) entry which is preliminary data.</text>
</comment>
<feature type="transmembrane region" description="Helical" evidence="6">
    <location>
        <begin position="132"/>
        <end position="150"/>
    </location>
</feature>
<dbReference type="InterPro" id="IPR011620">
    <property type="entry name" value="Sig_transdc_His_kinase_LytS_TM"/>
</dbReference>
<evidence type="ECO:0000256" key="4">
    <source>
        <dbReference type="ARBA" id="ARBA00022989"/>
    </source>
</evidence>
<dbReference type="SUPFAM" id="SSF55073">
    <property type="entry name" value="Nucleotide cyclase"/>
    <property type="match status" value="1"/>
</dbReference>
<keyword evidence="9" id="KW-1185">Reference proteome</keyword>
<dbReference type="Pfam" id="PF07694">
    <property type="entry name" value="5TM-5TMR_LYT"/>
    <property type="match status" value="1"/>
</dbReference>
<dbReference type="AlphaFoldDB" id="A0A937FFV8"/>
<feature type="transmembrane region" description="Helical" evidence="6">
    <location>
        <begin position="68"/>
        <end position="93"/>
    </location>
</feature>
<sequence>MISSLFINATIIISFLYLGSQILKSENFIMSISIKDKTLLGILCGLAGCILIFYSIHTYNNVLIDLRVISVLIAAFYGGYISSVIATFMIVFFRIGYYGITYISVIASISLFIISLIFSYISKTKLSFIKKYIIMSLVNIIYGVILYSVLVDDLKVLSMVNISFTISTIIVSIIVYYTLKYISKTNELYRKLRLESTKDYLTGLNNVREFDKLLNMHINSAVEKNENISILMIDIDFFKHINDTYGHSSGDLILKQLSNLLVKSCRSFDIVSRNGGEEFTTILLDCDYGHAFTIAERMRKAVEEYDFIIEGNKEIHITVSIGVGAYPYPTEEISTILKVADDALYNAKRSGRNKVC</sequence>
<reference evidence="8" key="1">
    <citation type="submission" date="2021-01" db="EMBL/GenBank/DDBJ databases">
        <title>Genome public.</title>
        <authorList>
            <person name="Liu C."/>
            <person name="Sun Q."/>
        </authorList>
    </citation>
    <scope>NUCLEOTIDE SEQUENCE</scope>
    <source>
        <strain evidence="8">YIM B02565</strain>
    </source>
</reference>
<dbReference type="InterPro" id="IPR050469">
    <property type="entry name" value="Diguanylate_Cyclase"/>
</dbReference>
<feature type="transmembrane region" description="Helical" evidence="6">
    <location>
        <begin position="99"/>
        <end position="120"/>
    </location>
</feature>
<name>A0A937FFV8_9CLOT</name>
<evidence type="ECO:0000256" key="2">
    <source>
        <dbReference type="ARBA" id="ARBA00022475"/>
    </source>
</evidence>